<sequence>MPNPFTIVQILVHQCGSCWMSSIAFFHQFHGRFQERTTPVTSTPPIHHRRSARRFTMQLPRVPLCLTN</sequence>
<reference evidence="1" key="1">
    <citation type="journal article" date="2020" name="Stud. Mycol.">
        <title>101 Dothideomycetes genomes: a test case for predicting lifestyles and emergence of pathogens.</title>
        <authorList>
            <person name="Haridas S."/>
            <person name="Albert R."/>
            <person name="Binder M."/>
            <person name="Bloem J."/>
            <person name="Labutti K."/>
            <person name="Salamov A."/>
            <person name="Andreopoulos B."/>
            <person name="Baker S."/>
            <person name="Barry K."/>
            <person name="Bills G."/>
            <person name="Bluhm B."/>
            <person name="Cannon C."/>
            <person name="Castanera R."/>
            <person name="Culley D."/>
            <person name="Daum C."/>
            <person name="Ezra D."/>
            <person name="Gonzalez J."/>
            <person name="Henrissat B."/>
            <person name="Kuo A."/>
            <person name="Liang C."/>
            <person name="Lipzen A."/>
            <person name="Lutzoni F."/>
            <person name="Magnuson J."/>
            <person name="Mondo S."/>
            <person name="Nolan M."/>
            <person name="Ohm R."/>
            <person name="Pangilinan J."/>
            <person name="Park H.-J."/>
            <person name="Ramirez L."/>
            <person name="Alfaro M."/>
            <person name="Sun H."/>
            <person name="Tritt A."/>
            <person name="Yoshinaga Y."/>
            <person name="Zwiers L.-H."/>
            <person name="Turgeon B."/>
            <person name="Goodwin S."/>
            <person name="Spatafora J."/>
            <person name="Crous P."/>
            <person name="Grigoriev I."/>
        </authorList>
    </citation>
    <scope>NUCLEOTIDE SEQUENCE</scope>
    <source>
        <strain evidence="1">CBS 113389</strain>
    </source>
</reference>
<accession>A0A6A6Q082</accession>
<protein>
    <submittedName>
        <fullName evidence="1">Uncharacterized protein</fullName>
    </submittedName>
</protein>
<dbReference type="EMBL" id="MU001633">
    <property type="protein sequence ID" value="KAF2484827.1"/>
    <property type="molecule type" value="Genomic_DNA"/>
</dbReference>
<evidence type="ECO:0000313" key="1">
    <source>
        <dbReference type="EMBL" id="KAF2484827.1"/>
    </source>
</evidence>
<keyword evidence="2" id="KW-1185">Reference proteome</keyword>
<organism evidence="1 2">
    <name type="scientific">Neohortaea acidophila</name>
    <dbReference type="NCBI Taxonomy" id="245834"/>
    <lineage>
        <taxon>Eukaryota</taxon>
        <taxon>Fungi</taxon>
        <taxon>Dikarya</taxon>
        <taxon>Ascomycota</taxon>
        <taxon>Pezizomycotina</taxon>
        <taxon>Dothideomycetes</taxon>
        <taxon>Dothideomycetidae</taxon>
        <taxon>Mycosphaerellales</taxon>
        <taxon>Teratosphaeriaceae</taxon>
        <taxon>Neohortaea</taxon>
    </lineage>
</organism>
<dbReference type="GeneID" id="54473833"/>
<gene>
    <name evidence="1" type="ORF">BDY17DRAFT_292452</name>
</gene>
<dbReference type="Proteomes" id="UP000799767">
    <property type="component" value="Unassembled WGS sequence"/>
</dbReference>
<dbReference type="AlphaFoldDB" id="A0A6A6Q082"/>
<proteinExistence type="predicted"/>
<dbReference type="RefSeq" id="XP_033591396.1">
    <property type="nucleotide sequence ID" value="XM_033732831.1"/>
</dbReference>
<name>A0A6A6Q082_9PEZI</name>
<evidence type="ECO:0000313" key="2">
    <source>
        <dbReference type="Proteomes" id="UP000799767"/>
    </source>
</evidence>